<dbReference type="Proteomes" id="UP000244722">
    <property type="component" value="Unassembled WGS sequence"/>
</dbReference>
<proteinExistence type="predicted"/>
<keyword evidence="3" id="KW-1185">Reference proteome</keyword>
<sequence length="74" mass="8685">MWECGGSRLYRLTSAPGSLFSFFVLSYLFFFFVARLVVIFCSAFRLLVQKIFRARYLRLCFLSVRCTKFTGSSR</sequence>
<evidence type="ECO:0000256" key="1">
    <source>
        <dbReference type="SAM" id="Phobius"/>
    </source>
</evidence>
<name>A0A2T6ZER6_TUBBO</name>
<keyword evidence="1" id="KW-0472">Membrane</keyword>
<keyword evidence="1" id="KW-1133">Transmembrane helix</keyword>
<organism evidence="2 3">
    <name type="scientific">Tuber borchii</name>
    <name type="common">White truffle</name>
    <dbReference type="NCBI Taxonomy" id="42251"/>
    <lineage>
        <taxon>Eukaryota</taxon>
        <taxon>Fungi</taxon>
        <taxon>Dikarya</taxon>
        <taxon>Ascomycota</taxon>
        <taxon>Pezizomycotina</taxon>
        <taxon>Pezizomycetes</taxon>
        <taxon>Pezizales</taxon>
        <taxon>Tuberaceae</taxon>
        <taxon>Tuber</taxon>
    </lineage>
</organism>
<dbReference type="EMBL" id="NESQ01000332">
    <property type="protein sequence ID" value="PUU73946.1"/>
    <property type="molecule type" value="Genomic_DNA"/>
</dbReference>
<reference evidence="2 3" key="1">
    <citation type="submission" date="2017-04" db="EMBL/GenBank/DDBJ databases">
        <title>Draft genome sequence of Tuber borchii Vittad., a whitish edible truffle.</title>
        <authorList>
            <consortium name="DOE Joint Genome Institute"/>
            <person name="Murat C."/>
            <person name="Kuo A."/>
            <person name="Barry K.W."/>
            <person name="Clum A."/>
            <person name="Dockter R.B."/>
            <person name="Fauchery L."/>
            <person name="Iotti M."/>
            <person name="Kohler A."/>
            <person name="Labutti K."/>
            <person name="Lindquist E.A."/>
            <person name="Lipzen A."/>
            <person name="Ohm R.A."/>
            <person name="Wang M."/>
            <person name="Grigoriev I.V."/>
            <person name="Zambonelli A."/>
            <person name="Martin F.M."/>
        </authorList>
    </citation>
    <scope>NUCLEOTIDE SEQUENCE [LARGE SCALE GENOMIC DNA]</scope>
    <source>
        <strain evidence="2 3">Tbo3840</strain>
    </source>
</reference>
<keyword evidence="1" id="KW-0812">Transmembrane</keyword>
<feature type="transmembrane region" description="Helical" evidence="1">
    <location>
        <begin position="20"/>
        <end position="48"/>
    </location>
</feature>
<evidence type="ECO:0000313" key="3">
    <source>
        <dbReference type="Proteomes" id="UP000244722"/>
    </source>
</evidence>
<gene>
    <name evidence="2" type="ORF">B9Z19DRAFT_1056951</name>
</gene>
<dbReference type="AlphaFoldDB" id="A0A2T6ZER6"/>
<evidence type="ECO:0000313" key="2">
    <source>
        <dbReference type="EMBL" id="PUU73946.1"/>
    </source>
</evidence>
<accession>A0A2T6ZER6</accession>
<comment type="caution">
    <text evidence="2">The sequence shown here is derived from an EMBL/GenBank/DDBJ whole genome shotgun (WGS) entry which is preliminary data.</text>
</comment>
<protein>
    <submittedName>
        <fullName evidence="2">Uncharacterized protein</fullName>
    </submittedName>
</protein>